<proteinExistence type="predicted"/>
<dbReference type="AlphaFoldDB" id="A0A7X1ME15"/>
<evidence type="ECO:0000313" key="1">
    <source>
        <dbReference type="EMBL" id="MBC2907551.1"/>
    </source>
</evidence>
<sequence length="54" mass="5995">MDPAVWEADRADAHGRLTDLRNLLGQAVREAALASVTDTDRRVVDQLLDADYDL</sequence>
<dbReference type="EMBL" id="JACMSF010000081">
    <property type="protein sequence ID" value="MBC2907551.1"/>
    <property type="molecule type" value="Genomic_DNA"/>
</dbReference>
<accession>A0A7X1ME15</accession>
<reference evidence="1 2" key="1">
    <citation type="submission" date="2020-08" db="EMBL/GenBank/DDBJ databases">
        <title>Streptomyces sp. PSKA01 genome sequencing and assembly.</title>
        <authorList>
            <person name="Mandal S."/>
            <person name="Maiti P.K."/>
            <person name="Das P."/>
        </authorList>
    </citation>
    <scope>NUCLEOTIDE SEQUENCE [LARGE SCALE GENOMIC DNA]</scope>
    <source>
        <strain evidence="1 2">PSKA01</strain>
    </source>
</reference>
<organism evidence="1 2">
    <name type="scientific">Streptomyces cupreus</name>
    <dbReference type="NCBI Taxonomy" id="2759956"/>
    <lineage>
        <taxon>Bacteria</taxon>
        <taxon>Bacillati</taxon>
        <taxon>Actinomycetota</taxon>
        <taxon>Actinomycetes</taxon>
        <taxon>Kitasatosporales</taxon>
        <taxon>Streptomycetaceae</taxon>
        <taxon>Streptomyces</taxon>
    </lineage>
</organism>
<name>A0A7X1ME15_9ACTN</name>
<comment type="caution">
    <text evidence="1">The sequence shown here is derived from an EMBL/GenBank/DDBJ whole genome shotgun (WGS) entry which is preliminary data.</text>
</comment>
<protein>
    <submittedName>
        <fullName evidence="1">Uncharacterized protein</fullName>
    </submittedName>
</protein>
<keyword evidence="2" id="KW-1185">Reference proteome</keyword>
<dbReference type="Proteomes" id="UP000584670">
    <property type="component" value="Unassembled WGS sequence"/>
</dbReference>
<dbReference type="RefSeq" id="WP_186287497.1">
    <property type="nucleotide sequence ID" value="NZ_JACMSF010000081.1"/>
</dbReference>
<evidence type="ECO:0000313" key="2">
    <source>
        <dbReference type="Proteomes" id="UP000584670"/>
    </source>
</evidence>
<gene>
    <name evidence="1" type="ORF">H4N64_39775</name>
</gene>